<reference evidence="2" key="1">
    <citation type="submission" date="2023-07" db="EMBL/GenBank/DDBJ databases">
        <title>A collection of bacterial strains from the Burkholderia cepacia Research Laboratory and Repository.</title>
        <authorList>
            <person name="Lipuma J."/>
            <person name="Spilker T."/>
            <person name="Caverly L."/>
        </authorList>
    </citation>
    <scope>NUCLEOTIDE SEQUENCE</scope>
    <source>
        <strain evidence="2">AU42020</strain>
    </source>
</reference>
<keyword evidence="3" id="KW-1185">Reference proteome</keyword>
<dbReference type="EMBL" id="JAUJSQ010000001">
    <property type="protein sequence ID" value="MDN7929956.1"/>
    <property type="molecule type" value="Genomic_DNA"/>
</dbReference>
<evidence type="ECO:0008006" key="4">
    <source>
        <dbReference type="Google" id="ProtNLM"/>
    </source>
</evidence>
<proteinExistence type="predicted"/>
<feature type="region of interest" description="Disordered" evidence="1">
    <location>
        <begin position="44"/>
        <end position="63"/>
    </location>
</feature>
<organism evidence="2 3">
    <name type="scientific">Burkholderia metallica</name>
    <dbReference type="NCBI Taxonomy" id="488729"/>
    <lineage>
        <taxon>Bacteria</taxon>
        <taxon>Pseudomonadati</taxon>
        <taxon>Pseudomonadota</taxon>
        <taxon>Betaproteobacteria</taxon>
        <taxon>Burkholderiales</taxon>
        <taxon>Burkholderiaceae</taxon>
        <taxon>Burkholderia</taxon>
        <taxon>Burkholderia cepacia complex</taxon>
    </lineage>
</organism>
<dbReference type="Proteomes" id="UP001171606">
    <property type="component" value="Unassembled WGS sequence"/>
</dbReference>
<accession>A0ABT8P4F0</accession>
<feature type="compositionally biased region" description="Basic and acidic residues" evidence="1">
    <location>
        <begin position="46"/>
        <end position="63"/>
    </location>
</feature>
<protein>
    <recommendedName>
        <fullName evidence="4">Alpha/beta hydrolase</fullName>
    </recommendedName>
</protein>
<name>A0ABT8P4F0_9BURK</name>
<evidence type="ECO:0000313" key="3">
    <source>
        <dbReference type="Proteomes" id="UP001171606"/>
    </source>
</evidence>
<sequence length="63" mass="6900">MQATFVARHPNARRVTMPNYGHGPIQAMSALLRDDLRGFAAGRGRSSVEHARRPEKKMLAAAA</sequence>
<evidence type="ECO:0000256" key="1">
    <source>
        <dbReference type="SAM" id="MobiDB-lite"/>
    </source>
</evidence>
<dbReference type="RefSeq" id="WP_301754450.1">
    <property type="nucleotide sequence ID" value="NZ_JAUJSQ010000001.1"/>
</dbReference>
<evidence type="ECO:0000313" key="2">
    <source>
        <dbReference type="EMBL" id="MDN7929956.1"/>
    </source>
</evidence>
<comment type="caution">
    <text evidence="2">The sequence shown here is derived from an EMBL/GenBank/DDBJ whole genome shotgun (WGS) entry which is preliminary data.</text>
</comment>
<gene>
    <name evidence="2" type="ORF">QZM52_01490</name>
</gene>